<name>A0ABZ1BU75_9FIRM</name>
<dbReference type="Pfam" id="PF01850">
    <property type="entry name" value="PIN"/>
    <property type="match status" value="1"/>
</dbReference>
<keyword evidence="3" id="KW-1185">Reference proteome</keyword>
<dbReference type="Proteomes" id="UP001332192">
    <property type="component" value="Chromosome"/>
</dbReference>
<dbReference type="InterPro" id="IPR002716">
    <property type="entry name" value="PIN_dom"/>
</dbReference>
<dbReference type="InterPro" id="IPR029060">
    <property type="entry name" value="PIN-like_dom_sf"/>
</dbReference>
<evidence type="ECO:0000313" key="2">
    <source>
        <dbReference type="EMBL" id="WRP16206.1"/>
    </source>
</evidence>
<dbReference type="SUPFAM" id="SSF88723">
    <property type="entry name" value="PIN domain-like"/>
    <property type="match status" value="1"/>
</dbReference>
<proteinExistence type="predicted"/>
<protein>
    <submittedName>
        <fullName evidence="2">Type II toxin-antitoxin system VapC family toxin</fullName>
    </submittedName>
</protein>
<accession>A0ABZ1BU75</accession>
<dbReference type="RefSeq" id="WP_324715478.1">
    <property type="nucleotide sequence ID" value="NZ_CP141615.1"/>
</dbReference>
<evidence type="ECO:0000313" key="3">
    <source>
        <dbReference type="Proteomes" id="UP001332192"/>
    </source>
</evidence>
<dbReference type="EMBL" id="CP141615">
    <property type="protein sequence ID" value="WRP16206.1"/>
    <property type="molecule type" value="Genomic_DNA"/>
</dbReference>
<sequence>MSKWVLDASALLVLLSREPGSDQVEAALADGASVTTVNLSEVVAKLSDVGMSEEAIRQALGALPLTVVDFDEDLAYRAGRLRPATRGAGLSLGDRACLALARRMGVPAVTADRGWTTLEVNVAIRSVR</sequence>
<gene>
    <name evidence="2" type="ORF">U7230_08830</name>
</gene>
<organism evidence="2 3">
    <name type="scientific">Carboxydichorda subterranea</name>
    <dbReference type="NCBI Taxonomy" id="3109565"/>
    <lineage>
        <taxon>Bacteria</taxon>
        <taxon>Bacillati</taxon>
        <taxon>Bacillota</taxon>
        <taxon>Limnochordia</taxon>
        <taxon>Limnochordales</taxon>
        <taxon>Geochordaceae</taxon>
        <taxon>Carboxydichorda</taxon>
    </lineage>
</organism>
<dbReference type="CDD" id="cd18682">
    <property type="entry name" value="PIN_VapC-like"/>
    <property type="match status" value="1"/>
</dbReference>
<reference evidence="2 3" key="1">
    <citation type="journal article" date="2024" name="Front. Microbiol.">
        <title>Novel thermophilic genera Geochorda gen. nov. and Carboxydochorda gen. nov. from the deep terrestrial subsurface reveal the ecophysiological diversity in the class Limnochordia.</title>
        <authorList>
            <person name="Karnachuk O.V."/>
            <person name="Lukina A.P."/>
            <person name="Avakyan M.R."/>
            <person name="Kadnikov V.V."/>
            <person name="Begmatov S."/>
            <person name="Beletsky A.V."/>
            <person name="Vlasova K.G."/>
            <person name="Novikov A.A."/>
            <person name="Shcherbakova V.A."/>
            <person name="Mardanov A.V."/>
            <person name="Ravin N.V."/>
        </authorList>
    </citation>
    <scope>NUCLEOTIDE SEQUENCE [LARGE SCALE GENOMIC DNA]</scope>
    <source>
        <strain evidence="2 3">L945</strain>
    </source>
</reference>
<feature type="domain" description="PIN" evidence="1">
    <location>
        <begin position="5"/>
        <end position="115"/>
    </location>
</feature>
<dbReference type="Gene3D" id="3.40.50.1010">
    <property type="entry name" value="5'-nuclease"/>
    <property type="match status" value="1"/>
</dbReference>
<evidence type="ECO:0000259" key="1">
    <source>
        <dbReference type="Pfam" id="PF01850"/>
    </source>
</evidence>